<dbReference type="GO" id="GO:0043161">
    <property type="term" value="P:proteasome-mediated ubiquitin-dependent protein catabolic process"/>
    <property type="evidence" value="ECO:0007669"/>
    <property type="project" value="TreeGrafter"/>
</dbReference>
<comment type="similarity">
    <text evidence="3">Belongs to the SINA (Seven in absentia) family.</text>
</comment>
<accession>A0A6P7FLB4</accession>
<feature type="domain" description="SIAH-type" evidence="12">
    <location>
        <begin position="60"/>
        <end position="121"/>
    </location>
</feature>
<dbReference type="RefSeq" id="XP_028136811.1">
    <property type="nucleotide sequence ID" value="XM_028281010.1"/>
</dbReference>
<dbReference type="InterPro" id="IPR001841">
    <property type="entry name" value="Znf_RING"/>
</dbReference>
<evidence type="ECO:0000313" key="15">
    <source>
        <dbReference type="RefSeq" id="XP_028136811.1"/>
    </source>
</evidence>
<dbReference type="PROSITE" id="PS51081">
    <property type="entry name" value="ZF_SIAH"/>
    <property type="match status" value="2"/>
</dbReference>
<dbReference type="Proteomes" id="UP001652700">
    <property type="component" value="Unplaced"/>
</dbReference>
<dbReference type="GO" id="GO:0016567">
    <property type="term" value="P:protein ubiquitination"/>
    <property type="evidence" value="ECO:0007669"/>
    <property type="project" value="UniProtKB-UniPathway"/>
</dbReference>
<evidence type="ECO:0000256" key="8">
    <source>
        <dbReference type="ARBA" id="ARBA00022786"/>
    </source>
</evidence>
<dbReference type="InterPro" id="IPR004162">
    <property type="entry name" value="SINA-like_animal"/>
</dbReference>
<keyword evidence="7 10" id="KW-0863">Zinc-finger</keyword>
<comment type="catalytic activity">
    <reaction evidence="1">
        <text>S-ubiquitinyl-[E2 ubiquitin-conjugating enzyme]-L-cysteine + [acceptor protein]-L-lysine = [E2 ubiquitin-conjugating enzyme]-L-cysteine + N(6)-ubiquitinyl-[acceptor protein]-L-lysine.</text>
        <dbReference type="EC" id="2.3.2.27"/>
    </reaction>
</comment>
<dbReference type="Pfam" id="PF21361">
    <property type="entry name" value="Sina_ZnF"/>
    <property type="match status" value="2"/>
</dbReference>
<dbReference type="InterPro" id="IPR049548">
    <property type="entry name" value="Sina-like_RING"/>
</dbReference>
<dbReference type="GeneID" id="114331430"/>
<dbReference type="PROSITE" id="PS50089">
    <property type="entry name" value="ZF_RING_2"/>
    <property type="match status" value="1"/>
</dbReference>
<dbReference type="EC" id="2.3.2.27" evidence="4"/>
<dbReference type="GO" id="GO:0031624">
    <property type="term" value="F:ubiquitin conjugating enzyme binding"/>
    <property type="evidence" value="ECO:0007669"/>
    <property type="project" value="TreeGrafter"/>
</dbReference>
<evidence type="ECO:0000256" key="5">
    <source>
        <dbReference type="ARBA" id="ARBA00022679"/>
    </source>
</evidence>
<dbReference type="AlphaFoldDB" id="A0A6P7FLB4"/>
<dbReference type="OrthoDB" id="4788989at2759"/>
<dbReference type="EnsemblMetazoa" id="XM_028281010.2">
    <property type="protein sequence ID" value="XP_028136811.1"/>
    <property type="gene ID" value="LOC114331430"/>
</dbReference>
<dbReference type="KEGG" id="dvv:114331430"/>
<evidence type="ECO:0000256" key="4">
    <source>
        <dbReference type="ARBA" id="ARBA00012483"/>
    </source>
</evidence>
<organism evidence="15">
    <name type="scientific">Diabrotica virgifera virgifera</name>
    <name type="common">western corn rootworm</name>
    <dbReference type="NCBI Taxonomy" id="50390"/>
    <lineage>
        <taxon>Eukaryota</taxon>
        <taxon>Metazoa</taxon>
        <taxon>Ecdysozoa</taxon>
        <taxon>Arthropoda</taxon>
        <taxon>Hexapoda</taxon>
        <taxon>Insecta</taxon>
        <taxon>Pterygota</taxon>
        <taxon>Neoptera</taxon>
        <taxon>Endopterygota</taxon>
        <taxon>Coleoptera</taxon>
        <taxon>Polyphaga</taxon>
        <taxon>Cucujiformia</taxon>
        <taxon>Chrysomeloidea</taxon>
        <taxon>Chrysomelidae</taxon>
        <taxon>Galerucinae</taxon>
        <taxon>Diabroticina</taxon>
        <taxon>Diabroticites</taxon>
        <taxon>Diabrotica</taxon>
    </lineage>
</organism>
<evidence type="ECO:0000256" key="6">
    <source>
        <dbReference type="ARBA" id="ARBA00022723"/>
    </source>
</evidence>
<dbReference type="SUPFAM" id="SSF49599">
    <property type="entry name" value="TRAF domain-like"/>
    <property type="match status" value="2"/>
</dbReference>
<dbReference type="InParanoid" id="A0A6P7FLB4"/>
<evidence type="ECO:0000256" key="9">
    <source>
        <dbReference type="ARBA" id="ARBA00022833"/>
    </source>
</evidence>
<protein>
    <recommendedName>
        <fullName evidence="4">RING-type E3 ubiquitin transferase</fullName>
        <ecNumber evidence="4">2.3.2.27</ecNumber>
    </recommendedName>
</protein>
<dbReference type="GO" id="GO:0061630">
    <property type="term" value="F:ubiquitin protein ligase activity"/>
    <property type="evidence" value="ECO:0007669"/>
    <property type="project" value="UniProtKB-EC"/>
</dbReference>
<dbReference type="SUPFAM" id="SSF57850">
    <property type="entry name" value="RING/U-box"/>
    <property type="match status" value="1"/>
</dbReference>
<comment type="pathway">
    <text evidence="2">Protein modification; protein ubiquitination.</text>
</comment>
<dbReference type="Gene3D" id="3.30.40.10">
    <property type="entry name" value="Zinc/RING finger domain, C3HC4 (zinc finger)"/>
    <property type="match status" value="3"/>
</dbReference>
<feature type="domain" description="RING-type" evidence="11">
    <location>
        <begin position="259"/>
        <end position="294"/>
    </location>
</feature>
<evidence type="ECO:0000256" key="10">
    <source>
        <dbReference type="PROSITE-ProRule" id="PRU00455"/>
    </source>
</evidence>
<evidence type="ECO:0000256" key="7">
    <source>
        <dbReference type="ARBA" id="ARBA00022771"/>
    </source>
</evidence>
<dbReference type="UniPathway" id="UPA00143"/>
<dbReference type="GO" id="GO:0005737">
    <property type="term" value="C:cytoplasm"/>
    <property type="evidence" value="ECO:0007669"/>
    <property type="project" value="TreeGrafter"/>
</dbReference>
<dbReference type="InterPro" id="IPR013083">
    <property type="entry name" value="Znf_RING/FYVE/PHD"/>
</dbReference>
<keyword evidence="6" id="KW-0479">Metal-binding</keyword>
<evidence type="ECO:0000256" key="1">
    <source>
        <dbReference type="ARBA" id="ARBA00000900"/>
    </source>
</evidence>
<dbReference type="Pfam" id="PF21362">
    <property type="entry name" value="Sina_RING"/>
    <property type="match status" value="1"/>
</dbReference>
<gene>
    <name evidence="15" type="primary">LOC114331430</name>
</gene>
<feature type="domain" description="SIAH-type" evidence="12">
    <location>
        <begin position="311"/>
        <end position="370"/>
    </location>
</feature>
<proteinExistence type="inferred from homology"/>
<keyword evidence="5" id="KW-0808">Transferase</keyword>
<name>A0A6P7FLB4_DIAVI</name>
<evidence type="ECO:0000313" key="13">
    <source>
        <dbReference type="EnsemblMetazoa" id="XP_028136811.1"/>
    </source>
</evidence>
<keyword evidence="8" id="KW-0833">Ubl conjugation pathway</keyword>
<dbReference type="GO" id="GO:0008270">
    <property type="term" value="F:zinc ion binding"/>
    <property type="evidence" value="ECO:0007669"/>
    <property type="project" value="UniProtKB-KW"/>
</dbReference>
<dbReference type="InterPro" id="IPR013010">
    <property type="entry name" value="Znf_SIAH"/>
</dbReference>
<reference evidence="13" key="2">
    <citation type="submission" date="2025-05" db="UniProtKB">
        <authorList>
            <consortium name="EnsemblMetazoa"/>
        </authorList>
    </citation>
    <scope>IDENTIFICATION</scope>
</reference>
<sequence>MSVTSNYIPTETLPYLLCAQCQKVLSRFPVYCYSKGSSCGRCKYPDKGIRNEAYEAAVQYLKFPCCNNEYGCLENLFPKDMEKHEDSCSFRKYECPMNPNTSCDWKGCVNDLLDHFSQKHKIFILSEHPFEVDFVNSHNENYLLPYGEGLYLVNRSSDSKRQIFYCTVSYIGNDVDEEVSYKLILENGNRSCSHELQNKINVTTPLEKTDLKNILNDPTSIVARIEIFKEEDEVIEFSDTDDEESSNNMNDNLLKELECMVCFEYMIPPIHQCITGHSICLSCKESVKECPTCKKGFDNTQNFLLAQIVQHINYPCKHKKCKFLGKYTDIKQHEATCVYSPFNCPLKDHLDCDQKIPFDQIYEHVANNHAENLLQMDVVAIPFFEGETLEECFIIKFRKKLFRLYFLYKDNVFNFTVQLIGPSDGSSKYQFEIDILDNACGKYRAYMTNCCGSMTSFLTAFDNEKVVVKFTEDQIMRLIKDELCFRVRISTN</sequence>
<dbReference type="PANTHER" id="PTHR45877:SF2">
    <property type="entry name" value="E3 UBIQUITIN-PROTEIN LIGASE SINA-RELATED"/>
    <property type="match status" value="1"/>
</dbReference>
<dbReference type="FunFam" id="3.30.40.10:FF:000041">
    <property type="entry name" value="E3 ubiquitin-protein ligase SINAT3"/>
    <property type="match status" value="1"/>
</dbReference>
<keyword evidence="14" id="KW-1185">Reference proteome</keyword>
<evidence type="ECO:0000256" key="3">
    <source>
        <dbReference type="ARBA" id="ARBA00009119"/>
    </source>
</evidence>
<evidence type="ECO:0000256" key="2">
    <source>
        <dbReference type="ARBA" id="ARBA00004906"/>
    </source>
</evidence>
<evidence type="ECO:0000259" key="11">
    <source>
        <dbReference type="PROSITE" id="PS50089"/>
    </source>
</evidence>
<evidence type="ECO:0000313" key="14">
    <source>
        <dbReference type="Proteomes" id="UP001652700"/>
    </source>
</evidence>
<evidence type="ECO:0000259" key="12">
    <source>
        <dbReference type="PROSITE" id="PS51081"/>
    </source>
</evidence>
<dbReference type="PANTHER" id="PTHR45877">
    <property type="entry name" value="E3 UBIQUITIN-PROTEIN LIGASE SIAH2"/>
    <property type="match status" value="1"/>
</dbReference>
<reference evidence="15" key="1">
    <citation type="submission" date="2025-04" db="UniProtKB">
        <authorList>
            <consortium name="RefSeq"/>
        </authorList>
    </citation>
    <scope>IDENTIFICATION</scope>
    <source>
        <tissue evidence="15">Whole insect</tissue>
    </source>
</reference>
<keyword evidence="9" id="KW-0862">Zinc</keyword>